<feature type="non-terminal residue" evidence="6">
    <location>
        <position position="1"/>
    </location>
</feature>
<keyword evidence="3" id="KW-0067">ATP-binding</keyword>
<dbReference type="GO" id="GO:0008094">
    <property type="term" value="F:ATP-dependent activity, acting on DNA"/>
    <property type="evidence" value="ECO:0007669"/>
    <property type="project" value="TreeGrafter"/>
</dbReference>
<evidence type="ECO:0000313" key="6">
    <source>
        <dbReference type="EMBL" id="RFU28304.1"/>
    </source>
</evidence>
<dbReference type="SUPFAM" id="SSF52540">
    <property type="entry name" value="P-loop containing nucleoside triphosphate hydrolases"/>
    <property type="match status" value="2"/>
</dbReference>
<keyword evidence="2" id="KW-0378">Hydrolase</keyword>
<dbReference type="Gene3D" id="3.40.50.10810">
    <property type="entry name" value="Tandem AAA-ATPase domain"/>
    <property type="match status" value="1"/>
</dbReference>
<evidence type="ECO:0000256" key="2">
    <source>
        <dbReference type="ARBA" id="ARBA00022801"/>
    </source>
</evidence>
<comment type="caution">
    <text evidence="6">The sequence shown here is derived from an EMBL/GenBank/DDBJ whole genome shotgun (WGS) entry which is preliminary data.</text>
</comment>
<dbReference type="OrthoDB" id="448448at2759"/>
<evidence type="ECO:0000259" key="5">
    <source>
        <dbReference type="PROSITE" id="PS51192"/>
    </source>
</evidence>
<dbReference type="SMART" id="SM00487">
    <property type="entry name" value="DEXDc"/>
    <property type="match status" value="1"/>
</dbReference>
<feature type="domain" description="Helicase ATP-binding" evidence="5">
    <location>
        <begin position="411"/>
        <end position="594"/>
    </location>
</feature>
<dbReference type="AlphaFoldDB" id="A0A3E2H4J0"/>
<dbReference type="GO" id="GO:0006281">
    <property type="term" value="P:DNA repair"/>
    <property type="evidence" value="ECO:0007669"/>
    <property type="project" value="TreeGrafter"/>
</dbReference>
<dbReference type="InterPro" id="IPR027417">
    <property type="entry name" value="P-loop_NTPase"/>
</dbReference>
<dbReference type="EMBL" id="NCSJ02000168">
    <property type="protein sequence ID" value="RFU28304.1"/>
    <property type="molecule type" value="Genomic_DNA"/>
</dbReference>
<dbReference type="InterPro" id="IPR038718">
    <property type="entry name" value="SNF2-like_sf"/>
</dbReference>
<evidence type="ECO:0000256" key="1">
    <source>
        <dbReference type="ARBA" id="ARBA00022741"/>
    </source>
</evidence>
<dbReference type="InterPro" id="IPR049730">
    <property type="entry name" value="SNF2/RAD54-like_C"/>
</dbReference>
<dbReference type="Gene3D" id="3.40.50.300">
    <property type="entry name" value="P-loop containing nucleotide triphosphate hydrolases"/>
    <property type="match status" value="1"/>
</dbReference>
<feature type="non-terminal residue" evidence="6">
    <location>
        <position position="931"/>
    </location>
</feature>
<dbReference type="InterPro" id="IPR050628">
    <property type="entry name" value="SNF2_RAD54_helicase_TF"/>
</dbReference>
<feature type="compositionally biased region" description="Polar residues" evidence="4">
    <location>
        <begin position="1"/>
        <end position="11"/>
    </location>
</feature>
<evidence type="ECO:0000256" key="3">
    <source>
        <dbReference type="ARBA" id="ARBA00022840"/>
    </source>
</evidence>
<dbReference type="GO" id="GO:0016787">
    <property type="term" value="F:hydrolase activity"/>
    <property type="evidence" value="ECO:0007669"/>
    <property type="project" value="UniProtKB-KW"/>
</dbReference>
<dbReference type="PANTHER" id="PTHR45626:SF22">
    <property type="entry name" value="DNA REPAIR PROTEIN RAD5"/>
    <property type="match status" value="1"/>
</dbReference>
<accession>A0A3E2H4J0</accession>
<keyword evidence="1" id="KW-0547">Nucleotide-binding</keyword>
<dbReference type="PANTHER" id="PTHR45626">
    <property type="entry name" value="TRANSCRIPTION TERMINATION FACTOR 2-RELATED"/>
    <property type="match status" value="1"/>
</dbReference>
<proteinExistence type="predicted"/>
<name>A0A3E2H4J0_SCYLI</name>
<dbReference type="InterPro" id="IPR014001">
    <property type="entry name" value="Helicase_ATP-bd"/>
</dbReference>
<feature type="region of interest" description="Disordered" evidence="4">
    <location>
        <begin position="1"/>
        <end position="21"/>
    </location>
</feature>
<gene>
    <name evidence="6" type="ORF">B7463_g8046</name>
</gene>
<sequence>MASFPQHGNSSGKKRPFDESLTEELVTGQRAWYNGSQVMPLQNFSTFQADGRLLQAPTAYGYSVQPSTSQFDQLQTLPNRYTGFEVSEPPISVYHNQEYHRMLAQQRVAFDISASQPSSTYGVFPFQGNSSYQLGHNDFLVSENTKAYFNTVATSAPLVQENGGNDLGAQPPQKHEKTVERDSSNNLSPYETDIVCFGMIIGIAGSCKAPSSSSTSKYPIRFESAESFIGIDDLALKGTVSPKFTYLTSALLDETKLELEATSSTAENVSKSTNKGKSQRFYGLLKRCTLNITIYGPFELFQDVGSFFQDYDLFLQDPVDFLKFTYDLTQQPVCIVEMEDVKAHPELLDILNTHEDLPETTQPQHQKQALTFMLQRECGWAWDGSRPDVWDVSENTHGQYFINRISNAHQMEEPPQFYGGIVSDPMGLGKTLSMIALVASDIELNYTESFSQPVADKEESSGRTLVIVLPPLLGTWEEQLTEHVFPNSLPWRRHHAKSRLSDPSELEDVIIVLTTYHTVSAEWRNGSGVNSSILFKTRWKRVILDEAHIIRNSESQMARAICSIDSISRWAVTGTPIQNRLGDLAALLKFLKVYPYSEKSVFEADISSLWKSGNVDDAITRLKRLSSCLLLRRPKGIIELPPRHDMQCPVNFKPAERQLYDHIRMQVINQLSKYGDSNTFSFVNALQRIEAMRMVCNLGVYYPSRHAMLNREGSDTDNWEILAQRTFNLQREMGQVQCSSCHSTLDTEEALLGDATQRTEWRFSQCSRLICSTCVLRLPRENRMVICTHNPPCPSAIVSTDSLTWDDPLVLPGNRLGVMLSEGLPSKVAMLLEDLGSLPSDVKYLTLTAATRAYLMEPHWNPTLEDQALARIHRMGQTREVTTIRFFVRDSFEERVIRVQESKRDLASILLNPSSEVGGKSKLLEWLRALI</sequence>
<dbReference type="GO" id="GO:0005524">
    <property type="term" value="F:ATP binding"/>
    <property type="evidence" value="ECO:0007669"/>
    <property type="project" value="UniProtKB-KW"/>
</dbReference>
<feature type="compositionally biased region" description="Basic and acidic residues" evidence="4">
    <location>
        <begin position="173"/>
        <end position="183"/>
    </location>
</feature>
<reference evidence="6 7" key="1">
    <citation type="submission" date="2018-05" db="EMBL/GenBank/DDBJ databases">
        <title>Draft genome sequence of Scytalidium lignicola DSM 105466, a ubiquitous saprotrophic fungus.</title>
        <authorList>
            <person name="Buettner E."/>
            <person name="Gebauer A.M."/>
            <person name="Hofrichter M."/>
            <person name="Liers C."/>
            <person name="Kellner H."/>
        </authorList>
    </citation>
    <scope>NUCLEOTIDE SEQUENCE [LARGE SCALE GENOMIC DNA]</scope>
    <source>
        <strain evidence="6 7">DSM 105466</strain>
    </source>
</reference>
<dbReference type="InterPro" id="IPR000330">
    <property type="entry name" value="SNF2_N"/>
</dbReference>
<dbReference type="CDD" id="cd18793">
    <property type="entry name" value="SF2_C_SNF"/>
    <property type="match status" value="1"/>
</dbReference>
<organism evidence="6 7">
    <name type="scientific">Scytalidium lignicola</name>
    <name type="common">Hyphomycete</name>
    <dbReference type="NCBI Taxonomy" id="5539"/>
    <lineage>
        <taxon>Eukaryota</taxon>
        <taxon>Fungi</taxon>
        <taxon>Dikarya</taxon>
        <taxon>Ascomycota</taxon>
        <taxon>Pezizomycotina</taxon>
        <taxon>Leotiomycetes</taxon>
        <taxon>Leotiomycetes incertae sedis</taxon>
        <taxon>Scytalidium</taxon>
    </lineage>
</organism>
<dbReference type="Pfam" id="PF00176">
    <property type="entry name" value="SNF2-rel_dom"/>
    <property type="match status" value="1"/>
</dbReference>
<dbReference type="CDD" id="cd18008">
    <property type="entry name" value="DEXDc_SHPRH-like"/>
    <property type="match status" value="1"/>
</dbReference>
<protein>
    <recommendedName>
        <fullName evidence="5">Helicase ATP-binding domain-containing protein</fullName>
    </recommendedName>
</protein>
<evidence type="ECO:0000313" key="7">
    <source>
        <dbReference type="Proteomes" id="UP000258309"/>
    </source>
</evidence>
<keyword evidence="7" id="KW-1185">Reference proteome</keyword>
<dbReference type="GO" id="GO:0005634">
    <property type="term" value="C:nucleus"/>
    <property type="evidence" value="ECO:0007669"/>
    <property type="project" value="TreeGrafter"/>
</dbReference>
<evidence type="ECO:0000256" key="4">
    <source>
        <dbReference type="SAM" id="MobiDB-lite"/>
    </source>
</evidence>
<dbReference type="Proteomes" id="UP000258309">
    <property type="component" value="Unassembled WGS sequence"/>
</dbReference>
<feature type="region of interest" description="Disordered" evidence="4">
    <location>
        <begin position="160"/>
        <end position="184"/>
    </location>
</feature>
<dbReference type="STRING" id="5539.A0A3E2H4J0"/>
<dbReference type="PROSITE" id="PS51192">
    <property type="entry name" value="HELICASE_ATP_BIND_1"/>
    <property type="match status" value="1"/>
</dbReference>